<evidence type="ECO:0000313" key="10">
    <source>
        <dbReference type="Proteomes" id="UP001341840"/>
    </source>
</evidence>
<keyword evidence="4 6" id="KW-0862">Zinc</keyword>
<feature type="domain" description="SWIM-type" evidence="8">
    <location>
        <begin position="171"/>
        <end position="207"/>
    </location>
</feature>
<dbReference type="PANTHER" id="PTHR31669">
    <property type="entry name" value="PROTEIN FAR1-RELATED SEQUENCE 10-RELATED"/>
    <property type="match status" value="1"/>
</dbReference>
<comment type="function">
    <text evidence="6">Putative transcription activator involved in regulating light control of development.</text>
</comment>
<comment type="caution">
    <text evidence="9">The sequence shown here is derived from an EMBL/GenBank/DDBJ whole genome shotgun (WGS) entry which is preliminary data.</text>
</comment>
<evidence type="ECO:0000313" key="9">
    <source>
        <dbReference type="EMBL" id="MED6188562.1"/>
    </source>
</evidence>
<name>A0ABU6WT87_9FABA</name>
<accession>A0ABU6WT87</accession>
<evidence type="ECO:0000256" key="1">
    <source>
        <dbReference type="ARBA" id="ARBA00005889"/>
    </source>
</evidence>
<evidence type="ECO:0000256" key="5">
    <source>
        <dbReference type="PROSITE-ProRule" id="PRU00325"/>
    </source>
</evidence>
<comment type="subcellular location">
    <subcellularLocation>
        <location evidence="6">Nucleus</location>
    </subcellularLocation>
</comment>
<keyword evidence="6" id="KW-0539">Nucleus</keyword>
<dbReference type="PANTHER" id="PTHR31669:SF292">
    <property type="entry name" value="OS02G0262500 PROTEIN"/>
    <property type="match status" value="1"/>
</dbReference>
<comment type="similarity">
    <text evidence="1 6">Belongs to the FHY3/FAR1 family.</text>
</comment>
<dbReference type="EMBL" id="JASCZI010182764">
    <property type="protein sequence ID" value="MED6188562.1"/>
    <property type="molecule type" value="Genomic_DNA"/>
</dbReference>
<dbReference type="InterPro" id="IPR006564">
    <property type="entry name" value="Znf_PMZ"/>
</dbReference>
<feature type="compositionally biased region" description="Basic and acidic residues" evidence="7">
    <location>
        <begin position="349"/>
        <end position="358"/>
    </location>
</feature>
<gene>
    <name evidence="9" type="ORF">PIB30_117043</name>
</gene>
<dbReference type="SUPFAM" id="SSF57756">
    <property type="entry name" value="Retrovirus zinc finger-like domains"/>
    <property type="match status" value="1"/>
</dbReference>
<evidence type="ECO:0000256" key="6">
    <source>
        <dbReference type="RuleBase" id="RU367018"/>
    </source>
</evidence>
<dbReference type="InterPro" id="IPR007527">
    <property type="entry name" value="Znf_SWIM"/>
</dbReference>
<sequence>MLRNCMLADVEVDEFEMQWAAMVEDCGVTEDDWVNDLYAKKELWATAYIRGCFYAGLRTTSRCESLHAKLGRFVERRFGVHKFVTNFQRCVDFLRDNEDEMDFRSFYGTPVLETEFPELEKSAATEYTREIFFRFRETLKSIVRISIPHCDEMSDQDIYITQKYMRPRKRWTVAHIKDGDSFECSCKRMESFGLPCVHIIAVLVRLDRDSLPRSVILPRWSKNVRVDKLMEAGGGKELSEESEAIYKTRVGAFLQLCKRFARLACRNDTDYKNFSERVVEDIKLLEQRASSVVGEPADTPDLGGDVADPIPVRTKGTGRGNAPPGSRGVKRRKCSACGELGHRRTRCTSRKEVNDHGTQESFGASASLSQTPRPRRRRQSGAASRDIDGICPSPSVTNSQLPSTP</sequence>
<keyword evidence="3 5" id="KW-0863">Zinc-finger</keyword>
<evidence type="ECO:0000256" key="4">
    <source>
        <dbReference type="ARBA" id="ARBA00022833"/>
    </source>
</evidence>
<proteinExistence type="inferred from homology"/>
<protein>
    <recommendedName>
        <fullName evidence="6">Protein FAR1-RELATED SEQUENCE</fullName>
    </recommendedName>
</protein>
<dbReference type="InterPro" id="IPR031052">
    <property type="entry name" value="FHY3/FAR1"/>
</dbReference>
<feature type="region of interest" description="Disordered" evidence="7">
    <location>
        <begin position="291"/>
        <end position="333"/>
    </location>
</feature>
<dbReference type="Pfam" id="PF04434">
    <property type="entry name" value="SWIM"/>
    <property type="match status" value="1"/>
</dbReference>
<reference evidence="9 10" key="1">
    <citation type="journal article" date="2023" name="Plants (Basel)">
        <title>Bridging the Gap: Combining Genomics and Transcriptomics Approaches to Understand Stylosanthes scabra, an Orphan Legume from the Brazilian Caatinga.</title>
        <authorList>
            <person name="Ferreira-Neto J.R.C."/>
            <person name="da Silva M.D."/>
            <person name="Binneck E."/>
            <person name="de Melo N.F."/>
            <person name="da Silva R.H."/>
            <person name="de Melo A.L.T.M."/>
            <person name="Pandolfi V."/>
            <person name="Bustamante F.O."/>
            <person name="Brasileiro-Vidal A.C."/>
            <person name="Benko-Iseppon A.M."/>
        </authorList>
    </citation>
    <scope>NUCLEOTIDE SEQUENCE [LARGE SCALE GENOMIC DNA]</scope>
    <source>
        <tissue evidence="9">Leaves</tissue>
    </source>
</reference>
<dbReference type="Proteomes" id="UP001341840">
    <property type="component" value="Unassembled WGS sequence"/>
</dbReference>
<evidence type="ECO:0000256" key="3">
    <source>
        <dbReference type="ARBA" id="ARBA00022771"/>
    </source>
</evidence>
<dbReference type="PROSITE" id="PS50966">
    <property type="entry name" value="ZF_SWIM"/>
    <property type="match status" value="1"/>
</dbReference>
<keyword evidence="2 6" id="KW-0479">Metal-binding</keyword>
<evidence type="ECO:0000256" key="2">
    <source>
        <dbReference type="ARBA" id="ARBA00022723"/>
    </source>
</evidence>
<dbReference type="SMART" id="SM00575">
    <property type="entry name" value="ZnF_PMZ"/>
    <property type="match status" value="1"/>
</dbReference>
<organism evidence="9 10">
    <name type="scientific">Stylosanthes scabra</name>
    <dbReference type="NCBI Taxonomy" id="79078"/>
    <lineage>
        <taxon>Eukaryota</taxon>
        <taxon>Viridiplantae</taxon>
        <taxon>Streptophyta</taxon>
        <taxon>Embryophyta</taxon>
        <taxon>Tracheophyta</taxon>
        <taxon>Spermatophyta</taxon>
        <taxon>Magnoliopsida</taxon>
        <taxon>eudicotyledons</taxon>
        <taxon>Gunneridae</taxon>
        <taxon>Pentapetalae</taxon>
        <taxon>rosids</taxon>
        <taxon>fabids</taxon>
        <taxon>Fabales</taxon>
        <taxon>Fabaceae</taxon>
        <taxon>Papilionoideae</taxon>
        <taxon>50 kb inversion clade</taxon>
        <taxon>dalbergioids sensu lato</taxon>
        <taxon>Dalbergieae</taxon>
        <taxon>Pterocarpus clade</taxon>
        <taxon>Stylosanthes</taxon>
    </lineage>
</organism>
<feature type="compositionally biased region" description="Polar residues" evidence="7">
    <location>
        <begin position="394"/>
        <end position="405"/>
    </location>
</feature>
<keyword evidence="10" id="KW-1185">Reference proteome</keyword>
<feature type="compositionally biased region" description="Polar residues" evidence="7">
    <location>
        <begin position="359"/>
        <end position="371"/>
    </location>
</feature>
<evidence type="ECO:0000256" key="7">
    <source>
        <dbReference type="SAM" id="MobiDB-lite"/>
    </source>
</evidence>
<feature type="region of interest" description="Disordered" evidence="7">
    <location>
        <begin position="348"/>
        <end position="405"/>
    </location>
</feature>
<evidence type="ECO:0000259" key="8">
    <source>
        <dbReference type="PROSITE" id="PS50966"/>
    </source>
</evidence>
<dbReference type="InterPro" id="IPR036875">
    <property type="entry name" value="Znf_CCHC_sf"/>
</dbReference>